<evidence type="ECO:0000256" key="6">
    <source>
        <dbReference type="RuleBase" id="RU000564"/>
    </source>
</evidence>
<evidence type="ECO:0000256" key="1">
    <source>
        <dbReference type="ARBA" id="ARBA00003795"/>
    </source>
</evidence>
<evidence type="ECO:0000256" key="2">
    <source>
        <dbReference type="ARBA" id="ARBA00009296"/>
    </source>
</evidence>
<dbReference type="GO" id="GO:0006412">
    <property type="term" value="P:translation"/>
    <property type="evidence" value="ECO:0007669"/>
    <property type="project" value="InterPro"/>
</dbReference>
<dbReference type="NCBIfam" id="TIGR00105">
    <property type="entry name" value="L31"/>
    <property type="match status" value="1"/>
</dbReference>
<dbReference type="PRINTS" id="PR01249">
    <property type="entry name" value="RIBOSOMALL31"/>
</dbReference>
<comment type="similarity">
    <text evidence="2">Belongs to the bacterial ribosomal protein bL31 family. Type A subfamily.</text>
</comment>
<dbReference type="InterPro" id="IPR042105">
    <property type="entry name" value="Ribosomal_bL31_sf"/>
</dbReference>
<dbReference type="GO" id="GO:0005840">
    <property type="term" value="C:ribosome"/>
    <property type="evidence" value="ECO:0007669"/>
    <property type="project" value="UniProtKB-KW"/>
</dbReference>
<dbReference type="NCBIfam" id="NF001809">
    <property type="entry name" value="PRK00528.1"/>
    <property type="match status" value="1"/>
</dbReference>
<dbReference type="Gene3D" id="4.10.830.30">
    <property type="entry name" value="Ribosomal protein L31"/>
    <property type="match status" value="1"/>
</dbReference>
<dbReference type="InterPro" id="IPR002150">
    <property type="entry name" value="Ribosomal_bL31"/>
</dbReference>
<gene>
    <name evidence="7" type="primary">rpmE</name>
    <name evidence="7" type="ORF">GCM10010990_23360</name>
</gene>
<comment type="caution">
    <text evidence="7">The sequence shown here is derived from an EMBL/GenBank/DDBJ whole genome shotgun (WGS) entry which is preliminary data.</text>
</comment>
<dbReference type="Proteomes" id="UP000612349">
    <property type="component" value="Unassembled WGS sequence"/>
</dbReference>
<accession>A0A916Z222</accession>
<evidence type="ECO:0000256" key="4">
    <source>
        <dbReference type="ARBA" id="ARBA00022980"/>
    </source>
</evidence>
<keyword evidence="8" id="KW-1185">Reference proteome</keyword>
<dbReference type="AlphaFoldDB" id="A0A916Z222"/>
<dbReference type="GO" id="GO:0003735">
    <property type="term" value="F:structural constituent of ribosome"/>
    <property type="evidence" value="ECO:0007669"/>
    <property type="project" value="InterPro"/>
</dbReference>
<comment type="subunit">
    <text evidence="3">Part of the 50S ribosomal subunit.</text>
</comment>
<dbReference type="EMBL" id="BMIP01000005">
    <property type="protein sequence ID" value="GGD73052.1"/>
    <property type="molecule type" value="Genomic_DNA"/>
</dbReference>
<dbReference type="PROSITE" id="PS01143">
    <property type="entry name" value="RIBOSOMAL_L31"/>
    <property type="match status" value="1"/>
</dbReference>
<proteinExistence type="inferred from homology"/>
<evidence type="ECO:0000313" key="8">
    <source>
        <dbReference type="Proteomes" id="UP000612349"/>
    </source>
</evidence>
<dbReference type="SUPFAM" id="SSF143800">
    <property type="entry name" value="L28p-like"/>
    <property type="match status" value="1"/>
</dbReference>
<protein>
    <recommendedName>
        <fullName evidence="6">50S ribosomal protein L31</fullName>
    </recommendedName>
</protein>
<name>A0A916Z222_9SPHN</name>
<comment type="function">
    <text evidence="1">Binds the 23S rRNA.</text>
</comment>
<organism evidence="7 8">
    <name type="scientific">Croceicoccus mobilis</name>
    <dbReference type="NCBI Taxonomy" id="1703339"/>
    <lineage>
        <taxon>Bacteria</taxon>
        <taxon>Pseudomonadati</taxon>
        <taxon>Pseudomonadota</taxon>
        <taxon>Alphaproteobacteria</taxon>
        <taxon>Sphingomonadales</taxon>
        <taxon>Erythrobacteraceae</taxon>
        <taxon>Croceicoccus</taxon>
    </lineage>
</organism>
<dbReference type="InterPro" id="IPR034704">
    <property type="entry name" value="Ribosomal_bL28/bL31-like_sf"/>
</dbReference>
<sequence length="96" mass="10686">MGAPFDTRAAGRYRRITAEHYAMKADTHPDYHMITVKMTDGTEFQTRSTWGAEGDTLTLEIDPTSHPAWTGGTKQLQEGGRVARFNAKFGGLKLKK</sequence>
<keyword evidence="5 6" id="KW-0687">Ribonucleoprotein</keyword>
<evidence type="ECO:0000313" key="7">
    <source>
        <dbReference type="EMBL" id="GGD73052.1"/>
    </source>
</evidence>
<dbReference type="GO" id="GO:1990904">
    <property type="term" value="C:ribonucleoprotein complex"/>
    <property type="evidence" value="ECO:0007669"/>
    <property type="project" value="UniProtKB-KW"/>
</dbReference>
<reference evidence="7" key="2">
    <citation type="submission" date="2020-09" db="EMBL/GenBank/DDBJ databases">
        <authorList>
            <person name="Sun Q."/>
            <person name="Zhou Y."/>
        </authorList>
    </citation>
    <scope>NUCLEOTIDE SEQUENCE</scope>
    <source>
        <strain evidence="7">CGMCC 1.15360</strain>
    </source>
</reference>
<evidence type="ECO:0000256" key="5">
    <source>
        <dbReference type="ARBA" id="ARBA00023274"/>
    </source>
</evidence>
<evidence type="ECO:0000256" key="3">
    <source>
        <dbReference type="ARBA" id="ARBA00011838"/>
    </source>
</evidence>
<reference evidence="7" key="1">
    <citation type="journal article" date="2014" name="Int. J. Syst. Evol. Microbiol.">
        <title>Complete genome sequence of Corynebacterium casei LMG S-19264T (=DSM 44701T), isolated from a smear-ripened cheese.</title>
        <authorList>
            <consortium name="US DOE Joint Genome Institute (JGI-PGF)"/>
            <person name="Walter F."/>
            <person name="Albersmeier A."/>
            <person name="Kalinowski J."/>
            <person name="Ruckert C."/>
        </authorList>
    </citation>
    <scope>NUCLEOTIDE SEQUENCE</scope>
    <source>
        <strain evidence="7">CGMCC 1.15360</strain>
    </source>
</reference>
<keyword evidence="4 6" id="KW-0689">Ribosomal protein</keyword>
<dbReference type="Pfam" id="PF01197">
    <property type="entry name" value="Ribosomal_L31"/>
    <property type="match status" value="1"/>
</dbReference>